<dbReference type="GO" id="GO:0009966">
    <property type="term" value="P:regulation of signal transduction"/>
    <property type="evidence" value="ECO:0007669"/>
    <property type="project" value="UniProtKB-ARBA"/>
</dbReference>
<dbReference type="Gene3D" id="3.30.2410.10">
    <property type="entry name" value="Hect, E3 ligase catalytic domain"/>
    <property type="match status" value="1"/>
</dbReference>
<feature type="active site" description="Glycyl thioester intermediate" evidence="13">
    <location>
        <position position="1060"/>
    </location>
</feature>
<evidence type="ECO:0000256" key="9">
    <source>
        <dbReference type="ARBA" id="ARBA00063372"/>
    </source>
</evidence>
<keyword evidence="15" id="KW-0436">Ligase</keyword>
<protein>
    <recommendedName>
        <fullName evidence="10">Ubiquitin-protein ligase E3C</fullName>
        <ecNumber evidence="3">2.3.2.26</ecNumber>
    </recommendedName>
    <alternativeName>
        <fullName evidence="11">HECT-type ubiquitin transferase E3C</fullName>
    </alternativeName>
    <alternativeName>
        <fullName evidence="12">RTA-associated ubiquitin ligase</fullName>
    </alternativeName>
</protein>
<name>A0A2H8TTS2_9HEMI</name>
<dbReference type="EC" id="2.3.2.26" evidence="3"/>
<reference evidence="15" key="1">
    <citation type="submission" date="2017-10" db="EMBL/GenBank/DDBJ databases">
        <title>Transcriptome Assembly of Sugarcane Aphid Adults.</title>
        <authorList>
            <person name="Scully E.D."/>
            <person name="Palmer N.A."/>
            <person name="Geib S.M."/>
            <person name="Sarath G."/>
            <person name="Sattler S.E."/>
        </authorList>
    </citation>
    <scope>NUCLEOTIDE SEQUENCE</scope>
    <source>
        <tissue evidence="15">Whole body</tissue>
    </source>
</reference>
<comment type="pathway">
    <text evidence="2">Protein modification; protein ubiquitination.</text>
</comment>
<comment type="catalytic activity">
    <reaction evidence="1">
        <text>S-ubiquitinyl-[E2 ubiquitin-conjugating enzyme]-L-cysteine + [acceptor protein]-L-lysine = [E2 ubiquitin-conjugating enzyme]-L-cysteine + N(6)-ubiquitinyl-[acceptor protein]-L-lysine.</text>
        <dbReference type="EC" id="2.3.2.26"/>
    </reaction>
</comment>
<dbReference type="PROSITE" id="PS50237">
    <property type="entry name" value="HECT"/>
    <property type="match status" value="1"/>
</dbReference>
<evidence type="ECO:0000259" key="14">
    <source>
        <dbReference type="PROSITE" id="PS50237"/>
    </source>
</evidence>
<keyword evidence="7" id="KW-0832">Ubl conjugation</keyword>
<dbReference type="PANTHER" id="PTHR45700">
    <property type="entry name" value="UBIQUITIN-PROTEIN LIGASE E3C"/>
    <property type="match status" value="1"/>
</dbReference>
<evidence type="ECO:0000256" key="4">
    <source>
        <dbReference type="ARBA" id="ARBA00022499"/>
    </source>
</evidence>
<dbReference type="Pfam" id="PF00632">
    <property type="entry name" value="HECT"/>
    <property type="match status" value="1"/>
</dbReference>
<evidence type="ECO:0000256" key="3">
    <source>
        <dbReference type="ARBA" id="ARBA00012485"/>
    </source>
</evidence>
<gene>
    <name evidence="15" type="primary">Ube3c_0</name>
</gene>
<dbReference type="EMBL" id="GFXV01005821">
    <property type="protein sequence ID" value="MBW17626.1"/>
    <property type="molecule type" value="Transcribed_RNA"/>
</dbReference>
<dbReference type="Gene3D" id="3.30.2160.10">
    <property type="entry name" value="Hect, E3 ligase catalytic domain"/>
    <property type="match status" value="1"/>
</dbReference>
<evidence type="ECO:0000256" key="10">
    <source>
        <dbReference type="ARBA" id="ARBA00067506"/>
    </source>
</evidence>
<dbReference type="AlphaFoldDB" id="A0A2H8TTS2"/>
<dbReference type="SUPFAM" id="SSF56204">
    <property type="entry name" value="Hect, E3 ligase catalytic domain"/>
    <property type="match status" value="1"/>
</dbReference>
<comment type="similarity">
    <text evidence="8">Belongs to the UBE3C family.</text>
</comment>
<accession>A0A2H8TTS2</accession>
<keyword evidence="4" id="KW-1017">Isopeptide bond</keyword>
<dbReference type="InterPro" id="IPR044611">
    <property type="entry name" value="E3A/B/C-like"/>
</dbReference>
<dbReference type="SMART" id="SM00119">
    <property type="entry name" value="HECTc"/>
    <property type="match status" value="1"/>
</dbReference>
<dbReference type="FunFam" id="3.90.1750.10:FF:000014">
    <property type="entry name" value="Putative Ubiquitin-protein ligase E3C"/>
    <property type="match status" value="1"/>
</dbReference>
<dbReference type="GO" id="GO:0061630">
    <property type="term" value="F:ubiquitin protein ligase activity"/>
    <property type="evidence" value="ECO:0007669"/>
    <property type="project" value="UniProtKB-EC"/>
</dbReference>
<evidence type="ECO:0000256" key="6">
    <source>
        <dbReference type="ARBA" id="ARBA00022786"/>
    </source>
</evidence>
<evidence type="ECO:0000313" key="15">
    <source>
        <dbReference type="EMBL" id="MBW17626.1"/>
    </source>
</evidence>
<evidence type="ECO:0000256" key="2">
    <source>
        <dbReference type="ARBA" id="ARBA00004906"/>
    </source>
</evidence>
<keyword evidence="6 13" id="KW-0833">Ubl conjugation pathway</keyword>
<feature type="domain" description="HECT" evidence="14">
    <location>
        <begin position="755"/>
        <end position="1092"/>
    </location>
</feature>
<dbReference type="InterPro" id="IPR035983">
    <property type="entry name" value="Hect_E3_ubiquitin_ligase"/>
</dbReference>
<dbReference type="InterPro" id="IPR000569">
    <property type="entry name" value="HECT_dom"/>
</dbReference>
<evidence type="ECO:0000256" key="1">
    <source>
        <dbReference type="ARBA" id="ARBA00000885"/>
    </source>
</evidence>
<dbReference type="PANTHER" id="PTHR45700:SF2">
    <property type="entry name" value="UBIQUITIN-PROTEIN LIGASE E3C"/>
    <property type="match status" value="1"/>
</dbReference>
<dbReference type="GO" id="GO:0016874">
    <property type="term" value="F:ligase activity"/>
    <property type="evidence" value="ECO:0007669"/>
    <property type="project" value="UniProtKB-KW"/>
</dbReference>
<evidence type="ECO:0000256" key="7">
    <source>
        <dbReference type="ARBA" id="ARBA00022843"/>
    </source>
</evidence>
<dbReference type="FunFam" id="3.30.2410.10:FF:000011">
    <property type="entry name" value="Putative Ubiquitin-protein ligase E3C"/>
    <property type="match status" value="1"/>
</dbReference>
<evidence type="ECO:0000256" key="13">
    <source>
        <dbReference type="PROSITE-ProRule" id="PRU00104"/>
    </source>
</evidence>
<comment type="subunit">
    <text evidence="9">Interacts with 26S proteasomes. Interacts (via the HECT domain) with UBE2D1 and, less efficiently, with UBE2L3.</text>
</comment>
<evidence type="ECO:0000256" key="5">
    <source>
        <dbReference type="ARBA" id="ARBA00022679"/>
    </source>
</evidence>
<dbReference type="Gene3D" id="3.90.1750.10">
    <property type="entry name" value="Hect, E3 ligase catalytic domains"/>
    <property type="match status" value="1"/>
</dbReference>
<dbReference type="PROSITE" id="PS50096">
    <property type="entry name" value="IQ"/>
    <property type="match status" value="1"/>
</dbReference>
<keyword evidence="5" id="KW-0808">Transferase</keyword>
<organism evidence="15">
    <name type="scientific">Melanaphis sacchari</name>
    <dbReference type="NCBI Taxonomy" id="742174"/>
    <lineage>
        <taxon>Eukaryota</taxon>
        <taxon>Metazoa</taxon>
        <taxon>Ecdysozoa</taxon>
        <taxon>Arthropoda</taxon>
        <taxon>Hexapoda</taxon>
        <taxon>Insecta</taxon>
        <taxon>Pterygota</taxon>
        <taxon>Neoptera</taxon>
        <taxon>Paraneoptera</taxon>
        <taxon>Hemiptera</taxon>
        <taxon>Sternorrhyncha</taxon>
        <taxon>Aphidomorpha</taxon>
        <taxon>Aphidoidea</taxon>
        <taxon>Aphididae</taxon>
        <taxon>Aphidini</taxon>
        <taxon>Melanaphis</taxon>
    </lineage>
</organism>
<sequence>MYSFEGEFRRKPEQNYAGASVHEPVSNLIQRARYEREKREEARREQRRIIRVQSCVRSFLTRKKIKWHYRTLFDNTVSKFKNKQLSEEVLSDLVKNLVFFHDREIDSQRLIWLSQHILRNSTKLLKSSLDRNASWYWHMKWILSFNIDLLNASSLESFATPLRIIEELTSVESYKKILGPDNAILALRDLFQYLVKKCYFDSLRKILDTKIPAMFDVEDTPAPPLAKSILEFVKRPFSVQSPTLLDEYTCTVMNHFIRTFLKGPISDINHKFILPSLSLDQNKVDYIGPDFRQLVLSLTHSSTQFKEMNANLFYSLLILEPSFEEYSFVIKCHQTGREVNAINDYLDIISTLASHLAEPPVIDYLNKTWKYRNVNHDSSDNESDDEDENENEKLFSGYSEDELEILKLCSELLNESFRVNRIILSVEESCSSNSINFLLGPVCKLCHYLLMSHKLAVHKYRLLYTLALKAEFLQHLWKTILSTEQQSLFGPSLVTTSLVTVISRGTNLAPGDFDRIVPLLATFCSLFSLLISTLHDAEFNKAVGNNSEQSTNNPLKFTAVDLVSITSILKDVALGLIELAYPDSRPSKMPYNNYINQNAQTSIWSHLLRVTVSLLRQLHSRDLRCRFCPEGHWVSNRFTMNSAYDKPSNMHFMQYTRRSRLNYRPFRGVPVISMDNLDEGPPLTTRQVRILTVLKEIPFVLPFEERVVVFQGLLLNNKVEYQNADSHFMVGSNIHITIRRNYLYEDAFEKLSIENEPEIRQTLRVHMKSAAGLDEAGVDGGGLLREFLSELLKTAFDPNRGFFRMTNDNMLYPNPYAHLIQQNFAAHYFFIGRMLGKALYENLLVELPLAEFFLSKIIGRQTEVDVHHLASLDPLMYRNLLSLKNYDGDVVDLGLDFTIVIDEFGQTRVEELKPNGANITVTNQNRIEYIHLMADYKLNTQIRKQCYFFKQGLANVISLDWLRMFSNHEVQVLISGAEVPVDIEDLKKHTNYVGGYTPEDPAIDLFWTVVNDFTDEQKTKLLKFVTSCSRPPLLGFKELYPPFCIQKVSSSDRLPTASTCMNLLKMPVFKDYETLKTKLLYAIQSGAGFELS</sequence>
<evidence type="ECO:0000256" key="11">
    <source>
        <dbReference type="ARBA" id="ARBA00077269"/>
    </source>
</evidence>
<dbReference type="GO" id="GO:0006511">
    <property type="term" value="P:ubiquitin-dependent protein catabolic process"/>
    <property type="evidence" value="ECO:0007669"/>
    <property type="project" value="TreeGrafter"/>
</dbReference>
<dbReference type="FunFam" id="3.30.2160.10:FF:000002">
    <property type="entry name" value="Putative Ubiquitin-protein ligase E3C"/>
    <property type="match status" value="1"/>
</dbReference>
<evidence type="ECO:0000256" key="8">
    <source>
        <dbReference type="ARBA" id="ARBA00061050"/>
    </source>
</evidence>
<proteinExistence type="inferred from homology"/>
<dbReference type="OrthoDB" id="8068875at2759"/>
<dbReference type="GO" id="GO:0000209">
    <property type="term" value="P:protein polyubiquitination"/>
    <property type="evidence" value="ECO:0007669"/>
    <property type="project" value="InterPro"/>
</dbReference>
<dbReference type="CDD" id="cd00078">
    <property type="entry name" value="HECTc"/>
    <property type="match status" value="1"/>
</dbReference>
<evidence type="ECO:0000256" key="12">
    <source>
        <dbReference type="ARBA" id="ARBA00081642"/>
    </source>
</evidence>